<evidence type="ECO:0000313" key="2">
    <source>
        <dbReference type="Proteomes" id="UP001062846"/>
    </source>
</evidence>
<sequence>MVEFGNCVPMAAPTNSGESDMATEDFCLNLSPLLSPRWSQLCLTPPPPRSFLPSSSSMVMQYEGSNQSMGDPPQNQEHNDIVDRAPYLAGDSALLQQQQLRKNWSEASDWRPRGGGIMTMNNQGFEESNMGFEESMEMTTCFYFPPSPTNFPLYRPMPSVFFVQENISLALSSFQHVLEDKSGALHVINWEEAVNTFDLLSCGLQSYLLKMFGHLCKIARAPGVALMESLVNDIFEQVDYDEGKVTLRRINWLEQHDEDIVDQPVIEVVGELQQLIQNKGGELDVILGGGSFMINGLERRDCQGSPMTPETLRICQAKSSFRVWLRHGGQLVAEVRYNWNRLNIGSFTTVEDGISAYELVARLSGWTDLTGFPGHLENDNRSKLPLQLPPVAQEEKPDEDFGTEAVGTGSERTRKCVMVDQVRLNSGCLGKRKTTEKNPGGERRNKEISGVRIAISLKEILQTKEMPLKDAAKHLKVGISTLKRACREYDIPRWPPRGEHKLISLSHPNESPAVVDKEPIPQLNFDTFLPFNQVSPNIGTKSVIVKARFGTATMKFQLSWPWGMVELKEQVKKRLEHEAENYYINYKDEDNEYIIIACDEDLQDHISRSNLLGTNLIEVFLQPK</sequence>
<accession>A0ACC0PN43</accession>
<keyword evidence="2" id="KW-1185">Reference proteome</keyword>
<comment type="caution">
    <text evidence="1">The sequence shown here is derived from an EMBL/GenBank/DDBJ whole genome shotgun (WGS) entry which is preliminary data.</text>
</comment>
<name>A0ACC0PN43_RHOML</name>
<proteinExistence type="predicted"/>
<evidence type="ECO:0000313" key="1">
    <source>
        <dbReference type="EMBL" id="KAI8566447.1"/>
    </source>
</evidence>
<dbReference type="EMBL" id="CM046389">
    <property type="protein sequence ID" value="KAI8566447.1"/>
    <property type="molecule type" value="Genomic_DNA"/>
</dbReference>
<dbReference type="Proteomes" id="UP001062846">
    <property type="component" value="Chromosome 2"/>
</dbReference>
<organism evidence="1 2">
    <name type="scientific">Rhododendron molle</name>
    <name type="common">Chinese azalea</name>
    <name type="synonym">Azalea mollis</name>
    <dbReference type="NCBI Taxonomy" id="49168"/>
    <lineage>
        <taxon>Eukaryota</taxon>
        <taxon>Viridiplantae</taxon>
        <taxon>Streptophyta</taxon>
        <taxon>Embryophyta</taxon>
        <taxon>Tracheophyta</taxon>
        <taxon>Spermatophyta</taxon>
        <taxon>Magnoliopsida</taxon>
        <taxon>eudicotyledons</taxon>
        <taxon>Gunneridae</taxon>
        <taxon>Pentapetalae</taxon>
        <taxon>asterids</taxon>
        <taxon>Ericales</taxon>
        <taxon>Ericaceae</taxon>
        <taxon>Ericoideae</taxon>
        <taxon>Rhodoreae</taxon>
        <taxon>Rhododendron</taxon>
    </lineage>
</organism>
<protein>
    <submittedName>
        <fullName evidence="1">Uncharacterized protein</fullName>
    </submittedName>
</protein>
<reference evidence="1" key="1">
    <citation type="submission" date="2022-02" db="EMBL/GenBank/DDBJ databases">
        <title>Plant Genome Project.</title>
        <authorList>
            <person name="Zhang R.-G."/>
        </authorList>
    </citation>
    <scope>NUCLEOTIDE SEQUENCE</scope>
    <source>
        <strain evidence="1">AT1</strain>
    </source>
</reference>
<gene>
    <name evidence="1" type="ORF">RHMOL_Rhmol02G0041200</name>
</gene>